<reference evidence="1" key="1">
    <citation type="submission" date="2013-12" db="EMBL/GenBank/DDBJ databases">
        <title>A Varibaculum cambriense genome reconstructed from a premature infant gut community with otherwise low bacterial novelty that shifts toward anaerobic metabolism during the third week of life.</title>
        <authorList>
            <person name="Brown C.T."/>
            <person name="Sharon I."/>
            <person name="Thomas B.C."/>
            <person name="Castelle C.J."/>
            <person name="Morowitz M.J."/>
            <person name="Banfield J.F."/>
        </authorList>
    </citation>
    <scope>NUCLEOTIDE SEQUENCE</scope>
</reference>
<name>W1YJA0_9ZZZZ</name>
<proteinExistence type="predicted"/>
<feature type="non-terminal residue" evidence="1">
    <location>
        <position position="1"/>
    </location>
</feature>
<organism evidence="1">
    <name type="scientific">human gut metagenome</name>
    <dbReference type="NCBI Taxonomy" id="408170"/>
    <lineage>
        <taxon>unclassified sequences</taxon>
        <taxon>metagenomes</taxon>
        <taxon>organismal metagenomes</taxon>
    </lineage>
</organism>
<dbReference type="EMBL" id="AZMM01004279">
    <property type="protein sequence ID" value="ETJ41780.1"/>
    <property type="molecule type" value="Genomic_DNA"/>
</dbReference>
<accession>W1YJA0</accession>
<protein>
    <submittedName>
        <fullName evidence="1">Uncharacterized protein</fullName>
    </submittedName>
</protein>
<dbReference type="AlphaFoldDB" id="W1YJA0"/>
<gene>
    <name evidence="1" type="ORF">Q604_UNBC04279G0001</name>
</gene>
<evidence type="ECO:0000313" key="1">
    <source>
        <dbReference type="EMBL" id="ETJ41780.1"/>
    </source>
</evidence>
<sequence length="66" mass="7575">AHEIYNDRKPYIASNAVRYFSHQKNAQSLKVIKKPFSRQMIQIQLSQAGGRVPPFVVFETKGQTII</sequence>
<comment type="caution">
    <text evidence="1">The sequence shown here is derived from an EMBL/GenBank/DDBJ whole genome shotgun (WGS) entry which is preliminary data.</text>
</comment>